<keyword evidence="3" id="KW-0240">DNA-directed RNA polymerase</keyword>
<evidence type="ECO:0008006" key="9">
    <source>
        <dbReference type="Google" id="ProtNLM"/>
    </source>
</evidence>
<proteinExistence type="inferred from homology"/>
<dbReference type="OrthoDB" id="532500at2759"/>
<dbReference type="InterPro" id="IPR009668">
    <property type="entry name" value="RNA_pol-assoc_fac_A49-like"/>
</dbReference>
<gene>
    <name evidence="7" type="ORF">K437DRAFT_254923</name>
</gene>
<feature type="compositionally biased region" description="Polar residues" evidence="6">
    <location>
        <begin position="37"/>
        <end position="55"/>
    </location>
</feature>
<evidence type="ECO:0000256" key="5">
    <source>
        <dbReference type="ARBA" id="ARBA00023242"/>
    </source>
</evidence>
<feature type="compositionally biased region" description="Basic and acidic residues" evidence="6">
    <location>
        <begin position="24"/>
        <end position="33"/>
    </location>
</feature>
<dbReference type="GO" id="GO:0006351">
    <property type="term" value="P:DNA-templated transcription"/>
    <property type="evidence" value="ECO:0007669"/>
    <property type="project" value="InterPro"/>
</dbReference>
<feature type="region of interest" description="Disordered" evidence="6">
    <location>
        <begin position="1"/>
        <end position="86"/>
    </location>
</feature>
<dbReference type="GO" id="GO:0000428">
    <property type="term" value="C:DNA-directed RNA polymerase complex"/>
    <property type="evidence" value="ECO:0007669"/>
    <property type="project" value="UniProtKB-KW"/>
</dbReference>
<dbReference type="EMBL" id="JMSN01000017">
    <property type="protein sequence ID" value="KDN51335.1"/>
    <property type="molecule type" value="Genomic_DNA"/>
</dbReference>
<dbReference type="InParanoid" id="A0A066WL62"/>
<feature type="compositionally biased region" description="Basic and acidic residues" evidence="6">
    <location>
        <begin position="70"/>
        <end position="84"/>
    </location>
</feature>
<dbReference type="FunCoup" id="A0A066WL62">
    <property type="interactions" value="176"/>
</dbReference>
<evidence type="ECO:0000256" key="6">
    <source>
        <dbReference type="SAM" id="MobiDB-lite"/>
    </source>
</evidence>
<dbReference type="Proteomes" id="UP000027361">
    <property type="component" value="Unassembled WGS sequence"/>
</dbReference>
<comment type="caution">
    <text evidence="7">The sequence shown here is derived from an EMBL/GenBank/DDBJ whole genome shotgun (WGS) entry which is preliminary data.</text>
</comment>
<dbReference type="OMA" id="FPAWIWS"/>
<evidence type="ECO:0000256" key="2">
    <source>
        <dbReference type="ARBA" id="ARBA00009430"/>
    </source>
</evidence>
<evidence type="ECO:0000256" key="4">
    <source>
        <dbReference type="ARBA" id="ARBA00023163"/>
    </source>
</evidence>
<evidence type="ECO:0000256" key="1">
    <source>
        <dbReference type="ARBA" id="ARBA00004604"/>
    </source>
</evidence>
<dbReference type="STRING" id="1037660.A0A066WL62"/>
<dbReference type="GO" id="GO:0003677">
    <property type="term" value="F:DNA binding"/>
    <property type="evidence" value="ECO:0007669"/>
    <property type="project" value="InterPro"/>
</dbReference>
<keyword evidence="8" id="KW-1185">Reference proteome</keyword>
<reference evidence="7 8" key="1">
    <citation type="submission" date="2014-05" db="EMBL/GenBank/DDBJ databases">
        <title>Draft genome sequence of a rare smut relative, Tilletiaria anomala UBC 951.</title>
        <authorList>
            <consortium name="DOE Joint Genome Institute"/>
            <person name="Toome M."/>
            <person name="Kuo A."/>
            <person name="Henrissat B."/>
            <person name="Lipzen A."/>
            <person name="Tritt A."/>
            <person name="Yoshinaga Y."/>
            <person name="Zane M."/>
            <person name="Barry K."/>
            <person name="Grigoriev I.V."/>
            <person name="Spatafora J.W."/>
            <person name="Aimea M.C."/>
        </authorList>
    </citation>
    <scope>NUCLEOTIDE SEQUENCE [LARGE SCALE GENOMIC DNA]</scope>
    <source>
        <strain evidence="7 8">UBC 951</strain>
    </source>
</reference>
<protein>
    <recommendedName>
        <fullName evidence="9">RNA polymerase I associated factor, A49-like protein</fullName>
    </recommendedName>
</protein>
<dbReference type="Pfam" id="PF06870">
    <property type="entry name" value="RNA_pol_I_A49"/>
    <property type="match status" value="1"/>
</dbReference>
<accession>A0A066WL62</accession>
<dbReference type="HOGENOM" id="CLU_034953_2_1_1"/>
<dbReference type="RefSeq" id="XP_013244671.1">
    <property type="nucleotide sequence ID" value="XM_013389217.1"/>
</dbReference>
<comment type="similarity">
    <text evidence="2">Belongs to the eukaryotic RPA49/POLR1E RNA polymerase subunit family.</text>
</comment>
<dbReference type="GeneID" id="25264015"/>
<evidence type="ECO:0000313" key="7">
    <source>
        <dbReference type="EMBL" id="KDN51335.1"/>
    </source>
</evidence>
<evidence type="ECO:0000256" key="3">
    <source>
        <dbReference type="ARBA" id="ARBA00022478"/>
    </source>
</evidence>
<organism evidence="7 8">
    <name type="scientific">Tilletiaria anomala (strain ATCC 24038 / CBS 436.72 / UBC 951)</name>
    <dbReference type="NCBI Taxonomy" id="1037660"/>
    <lineage>
        <taxon>Eukaryota</taxon>
        <taxon>Fungi</taxon>
        <taxon>Dikarya</taxon>
        <taxon>Basidiomycota</taxon>
        <taxon>Ustilaginomycotina</taxon>
        <taxon>Exobasidiomycetes</taxon>
        <taxon>Georgefischeriales</taxon>
        <taxon>Tilletiariaceae</taxon>
        <taxon>Tilletiaria</taxon>
    </lineage>
</organism>
<dbReference type="AlphaFoldDB" id="A0A066WL62"/>
<evidence type="ECO:0000313" key="8">
    <source>
        <dbReference type="Proteomes" id="UP000027361"/>
    </source>
</evidence>
<dbReference type="PANTHER" id="PTHR14440">
    <property type="entry name" value="DNA-DIRECTED RNA POLYMERASE I SUBUNIT RPA49"/>
    <property type="match status" value="1"/>
</dbReference>
<keyword evidence="4" id="KW-0804">Transcription</keyword>
<dbReference type="GO" id="GO:0005730">
    <property type="term" value="C:nucleolus"/>
    <property type="evidence" value="ECO:0007669"/>
    <property type="project" value="UniProtKB-SubCell"/>
</dbReference>
<sequence>MTSSQMSQTKKRKHASDAASADGNPKKSKDSKGKSKQATSGVKSKRSASGLTSEPSVEHDSIEASGSSIRRLEPGEPPEDDHIVLRSSQNTSTGPILVSAPNFAVPPNTPFTLYTAPAPNGYNLDGAQDASDERYVLSGENDIMHYISTNGDYTQFTEMERGKSRMREYEGEYLIGIYDPETSAVTLRLAPLLSIQRRVKALNSLEPMAIGTGDWQARQLARRDLGNLFGNRKMKAKASNEDRMRVDGSTEGMQKILKQVTAGISTATSAFASEMPKEAMSGGVSAETIRYIPAPNLQATHPSQAFSIDAIIPSTVFRALDVKWLAEAESEEAAAKQLPSPGPARSAYLLSHVWNAVKANRSCNASDNDASIGSTSILKHGLGKERLRLALYASLLFALWRNLRNLNDREKLSGKLKLKGGSGSGIVLEDLLTRFTEEERGTHKRTLTRPMETKLLAYMAAIFLHLDSFSVDITRVAAGLELPHPRVQEIFKSLGCTPAQIAVSGSGDGATKKERRMVLKVPLTFPKPKRGMVKR</sequence>
<keyword evidence="5" id="KW-0539">Nucleus</keyword>
<name>A0A066WL62_TILAU</name>
<comment type="subcellular location">
    <subcellularLocation>
        <location evidence="1">Nucleus</location>
        <location evidence="1">Nucleolus</location>
    </subcellularLocation>
</comment>